<evidence type="ECO:0000313" key="6">
    <source>
        <dbReference type="EMBL" id="SHO47961.1"/>
    </source>
</evidence>
<feature type="domain" description="Pus10-like C-terminal" evidence="4">
    <location>
        <begin position="164"/>
        <end position="381"/>
    </location>
</feature>
<feature type="domain" description="Pus10 THUMP" evidence="5">
    <location>
        <begin position="72"/>
        <end position="149"/>
    </location>
</feature>
<dbReference type="EMBL" id="FRFC01000009">
    <property type="protein sequence ID" value="SHO47961.1"/>
    <property type="molecule type" value="Genomic_DNA"/>
</dbReference>
<evidence type="ECO:0000259" key="4">
    <source>
        <dbReference type="Pfam" id="PF21238"/>
    </source>
</evidence>
<dbReference type="AlphaFoldDB" id="A0A2H1EJH0"/>
<evidence type="ECO:0000256" key="3">
    <source>
        <dbReference type="ARBA" id="ARBA00023235"/>
    </source>
</evidence>
<dbReference type="PANTHER" id="PTHR21568:SF0">
    <property type="entry name" value="TRNA PSEUDOURIDINE SYNTHASE PUS10"/>
    <property type="match status" value="1"/>
</dbReference>
<name>A0A2H1EJH0_9ARCH</name>
<dbReference type="InterPro" id="IPR055174">
    <property type="entry name" value="Pus10_THUMP_arc"/>
</dbReference>
<dbReference type="RefSeq" id="WP_101010886.1">
    <property type="nucleotide sequence ID" value="NZ_FRFC01000009.1"/>
</dbReference>
<sequence>MKENTLDQAIEETKQILREYRLCDYCIGRMFASKLGLVSYDTLGKKIRTMIKQSRPKSCYLCKNLMLEIDVFVQKMLDMSKEYEFSTFLIGAILQPSILDRDDTIRSKFKLKGIAGIKSDITRELGKQFGKRTRTKVDYQNPDIVFTIDFKKDQYDIKPKSIVLEGKYTKNNRGIPQKQDSCNRCDGKGCFACDFHGISEFNSVEGQIAKFLFEKFGAQQAKITWIGSEDDSSMVLGNGRPFFVKMINPHKRKIHLQKKIKLDNISILNLKPISRIPTDQIKFRATVLLEISTEKDLHPDSLNVLKSLQNMPISIDENSWKNQKKIYDVEVKKILNRSFVVLVELDGGIPIKRLVSGPNVEPNISTLLENSCHCTTFDFHKIILVK</sequence>
<reference evidence="7" key="1">
    <citation type="submission" date="2016-12" db="EMBL/GenBank/DDBJ databases">
        <authorList>
            <person name="Herbold C."/>
        </authorList>
    </citation>
    <scope>NUCLEOTIDE SEQUENCE [LARGE SCALE GENOMIC DNA]</scope>
</reference>
<dbReference type="Pfam" id="PF22023">
    <property type="entry name" value="Pus10_THUMP_arc"/>
    <property type="match status" value="1"/>
</dbReference>
<accession>A0A2H1EJH0</accession>
<dbReference type="GO" id="GO:0160148">
    <property type="term" value="F:tRNA pseudouridine(55) synthase activity"/>
    <property type="evidence" value="ECO:0007669"/>
    <property type="project" value="UniProtKB-EC"/>
</dbReference>
<organism evidence="6 7">
    <name type="scientific">Nitrosotalea sinensis</name>
    <dbReference type="NCBI Taxonomy" id="1499975"/>
    <lineage>
        <taxon>Archaea</taxon>
        <taxon>Nitrososphaerota</taxon>
        <taxon>Nitrososphaeria</taxon>
        <taxon>Nitrosotaleales</taxon>
        <taxon>Nitrosotaleaceae</taxon>
        <taxon>Nitrosotalea</taxon>
    </lineage>
</organism>
<evidence type="ECO:0000259" key="5">
    <source>
        <dbReference type="Pfam" id="PF22023"/>
    </source>
</evidence>
<dbReference type="Gene3D" id="3.30.70.2510">
    <property type="match status" value="1"/>
</dbReference>
<dbReference type="InterPro" id="IPR048741">
    <property type="entry name" value="Pus10-like_C"/>
</dbReference>
<keyword evidence="7" id="KW-1185">Reference proteome</keyword>
<evidence type="ECO:0000256" key="1">
    <source>
        <dbReference type="ARBA" id="ARBA00012787"/>
    </source>
</evidence>
<keyword evidence="3 6" id="KW-0413">Isomerase</keyword>
<evidence type="ECO:0000313" key="7">
    <source>
        <dbReference type="Proteomes" id="UP000232412"/>
    </source>
</evidence>
<dbReference type="EC" id="5.4.99.25" evidence="1"/>
<keyword evidence="2" id="KW-0819">tRNA processing</keyword>
<evidence type="ECO:0000256" key="2">
    <source>
        <dbReference type="ARBA" id="ARBA00022694"/>
    </source>
</evidence>
<dbReference type="OrthoDB" id="10348at2157"/>
<dbReference type="InterPro" id="IPR039894">
    <property type="entry name" value="Pus10-like"/>
</dbReference>
<dbReference type="Proteomes" id="UP000232412">
    <property type="component" value="Unassembled WGS sequence"/>
</dbReference>
<dbReference type="Pfam" id="PF21238">
    <property type="entry name" value="Pus10_C"/>
    <property type="match status" value="1"/>
</dbReference>
<dbReference type="NCBIfam" id="TIGR01213">
    <property type="entry name" value="pseudo_Pus10arc"/>
    <property type="match status" value="1"/>
</dbReference>
<dbReference type="GO" id="GO:0031119">
    <property type="term" value="P:tRNA pseudouridine synthesis"/>
    <property type="evidence" value="ECO:0007669"/>
    <property type="project" value="TreeGrafter"/>
</dbReference>
<dbReference type="PANTHER" id="PTHR21568">
    <property type="entry name" value="TRNA PSEUDOURIDINE SYNTHASE PUS10"/>
    <property type="match status" value="1"/>
</dbReference>
<protein>
    <recommendedName>
        <fullName evidence="1">tRNA pseudouridine(55) synthase</fullName>
        <ecNumber evidence="1">5.4.99.25</ecNumber>
    </recommendedName>
</protein>
<gene>
    <name evidence="6" type="primary">pus</name>
    <name evidence="6" type="ORF">NSIN_80033</name>
</gene>
<proteinExistence type="predicted"/>